<comment type="caution">
    <text evidence="2">The sequence shown here is derived from an EMBL/GenBank/DDBJ whole genome shotgun (WGS) entry which is preliminary data.</text>
</comment>
<evidence type="ECO:0000313" key="2">
    <source>
        <dbReference type="EMBL" id="TPX44916.1"/>
    </source>
</evidence>
<protein>
    <submittedName>
        <fullName evidence="2">Uncharacterized protein</fullName>
    </submittedName>
</protein>
<gene>
    <name evidence="2" type="ORF">SeLEV6574_g04204</name>
</gene>
<dbReference type="Proteomes" id="UP000320475">
    <property type="component" value="Unassembled WGS sequence"/>
</dbReference>
<name>A0A507D0I4_9FUNG</name>
<dbReference type="EMBL" id="QEAM01000162">
    <property type="protein sequence ID" value="TPX44916.1"/>
    <property type="molecule type" value="Genomic_DNA"/>
</dbReference>
<accession>A0A507D0I4</accession>
<feature type="transmembrane region" description="Helical" evidence="1">
    <location>
        <begin position="46"/>
        <end position="69"/>
    </location>
</feature>
<sequence length="429" mass="45109">MPSKVGPLPLVAKTKSELNHAPVELEPALVVAPLTKRPGQRCTRTCLVACIAVAVATSLLILAAFYLLYPPLAEHAIDTYPLAALVGMIEAISITNATAGTLIVRVSTTVPSPGLLRLLDARVAIDPINVSTPSTTLLALPPIGPLSLTSPLTFETDVSVPDPVAMLTFGRSLVASLNNTGQTPDVRVRVHTRARVWLLGIPLLPVRVHRLIALSSAPAVLAHMAFANGTFTARLPLALTTDVVSAATLDVARDPAFPFATVRVSDVVVERGVVSAALAGSLALANGALATAPLAPTVVLRDLTTSAPWLRDMLVGCAVTVPLGDLVSWLLPANATASVVAAVDAVENAVENAVGESRDSIGGLETRDKLPEFLWWTQRNCAQSWGPAPYLQYVAGCKGFFFQVRLSSYLQAEELCAVCVPHIQVSSND</sequence>
<proteinExistence type="predicted"/>
<evidence type="ECO:0000256" key="1">
    <source>
        <dbReference type="SAM" id="Phobius"/>
    </source>
</evidence>
<reference evidence="2 3" key="1">
    <citation type="journal article" date="2019" name="Sci. Rep.">
        <title>Comparative genomics of chytrid fungi reveal insights into the obligate biotrophic and pathogenic lifestyle of Synchytrium endobioticum.</title>
        <authorList>
            <person name="van de Vossenberg B.T.L.H."/>
            <person name="Warris S."/>
            <person name="Nguyen H.D.T."/>
            <person name="van Gent-Pelzer M.P.E."/>
            <person name="Joly D.L."/>
            <person name="van de Geest H.C."/>
            <person name="Bonants P.J.M."/>
            <person name="Smith D.S."/>
            <person name="Levesque C.A."/>
            <person name="van der Lee T.A.J."/>
        </authorList>
    </citation>
    <scope>NUCLEOTIDE SEQUENCE [LARGE SCALE GENOMIC DNA]</scope>
    <source>
        <strain evidence="2 3">LEV6574</strain>
    </source>
</reference>
<keyword evidence="1" id="KW-0472">Membrane</keyword>
<keyword evidence="1" id="KW-0812">Transmembrane</keyword>
<dbReference type="AlphaFoldDB" id="A0A507D0I4"/>
<keyword evidence="1" id="KW-1133">Transmembrane helix</keyword>
<evidence type="ECO:0000313" key="3">
    <source>
        <dbReference type="Proteomes" id="UP000320475"/>
    </source>
</evidence>
<organism evidence="2 3">
    <name type="scientific">Synchytrium endobioticum</name>
    <dbReference type="NCBI Taxonomy" id="286115"/>
    <lineage>
        <taxon>Eukaryota</taxon>
        <taxon>Fungi</taxon>
        <taxon>Fungi incertae sedis</taxon>
        <taxon>Chytridiomycota</taxon>
        <taxon>Chytridiomycota incertae sedis</taxon>
        <taxon>Chytridiomycetes</taxon>
        <taxon>Synchytriales</taxon>
        <taxon>Synchytriaceae</taxon>
        <taxon>Synchytrium</taxon>
    </lineage>
</organism>